<name>A0A819UJP0_9BILA</name>
<feature type="non-terminal residue" evidence="1">
    <location>
        <position position="13"/>
    </location>
</feature>
<reference evidence="1" key="1">
    <citation type="submission" date="2021-02" db="EMBL/GenBank/DDBJ databases">
        <authorList>
            <person name="Nowell W R."/>
        </authorList>
    </citation>
    <scope>NUCLEOTIDE SEQUENCE</scope>
</reference>
<proteinExistence type="predicted"/>
<gene>
    <name evidence="1" type="ORF">FNK824_LOCUS31011</name>
</gene>
<protein>
    <submittedName>
        <fullName evidence="1">Uncharacterized protein</fullName>
    </submittedName>
</protein>
<evidence type="ECO:0000313" key="1">
    <source>
        <dbReference type="EMBL" id="CAF4093338.1"/>
    </source>
</evidence>
<dbReference type="EMBL" id="CAJOBE010009802">
    <property type="protein sequence ID" value="CAF4093338.1"/>
    <property type="molecule type" value="Genomic_DNA"/>
</dbReference>
<dbReference type="Proteomes" id="UP000663874">
    <property type="component" value="Unassembled WGS sequence"/>
</dbReference>
<evidence type="ECO:0000313" key="2">
    <source>
        <dbReference type="Proteomes" id="UP000663874"/>
    </source>
</evidence>
<organism evidence="1 2">
    <name type="scientific">Rotaria sordida</name>
    <dbReference type="NCBI Taxonomy" id="392033"/>
    <lineage>
        <taxon>Eukaryota</taxon>
        <taxon>Metazoa</taxon>
        <taxon>Spiralia</taxon>
        <taxon>Gnathifera</taxon>
        <taxon>Rotifera</taxon>
        <taxon>Eurotatoria</taxon>
        <taxon>Bdelloidea</taxon>
        <taxon>Philodinida</taxon>
        <taxon>Philodinidae</taxon>
        <taxon>Rotaria</taxon>
    </lineage>
</organism>
<accession>A0A819UJP0</accession>
<comment type="caution">
    <text evidence="1">The sequence shown here is derived from an EMBL/GenBank/DDBJ whole genome shotgun (WGS) entry which is preliminary data.</text>
</comment>
<sequence length="13" mass="1744">MLWYSWHYGELMQ</sequence>